<comment type="caution">
    <text evidence="2">The sequence shown here is derived from an EMBL/GenBank/DDBJ whole genome shotgun (WGS) entry which is preliminary data.</text>
</comment>
<dbReference type="RefSeq" id="WP_101646401.1">
    <property type="nucleotide sequence ID" value="NZ_PGVE01000017.1"/>
</dbReference>
<evidence type="ECO:0000313" key="3">
    <source>
        <dbReference type="Proteomes" id="UP000234950"/>
    </source>
</evidence>
<feature type="coiled-coil region" evidence="1">
    <location>
        <begin position="1213"/>
        <end position="1240"/>
    </location>
</feature>
<protein>
    <recommendedName>
        <fullName evidence="4">Chromosome segregation ATPase</fullName>
    </recommendedName>
</protein>
<keyword evidence="3" id="KW-1185">Reference proteome</keyword>
<dbReference type="OrthoDB" id="9815057at2"/>
<evidence type="ECO:0000313" key="2">
    <source>
        <dbReference type="EMBL" id="PLS08383.1"/>
    </source>
</evidence>
<gene>
    <name evidence="2" type="ORF">CVD27_02945</name>
</gene>
<organism evidence="2 3">
    <name type="scientific">Neobacillus cucumis</name>
    <dbReference type="NCBI Taxonomy" id="1740721"/>
    <lineage>
        <taxon>Bacteria</taxon>
        <taxon>Bacillati</taxon>
        <taxon>Bacillota</taxon>
        <taxon>Bacilli</taxon>
        <taxon>Bacillales</taxon>
        <taxon>Bacillaceae</taxon>
        <taxon>Neobacillus</taxon>
    </lineage>
</organism>
<feature type="coiled-coil region" evidence="1">
    <location>
        <begin position="518"/>
        <end position="580"/>
    </location>
</feature>
<dbReference type="EMBL" id="PGVE01000017">
    <property type="protein sequence ID" value="PLS08383.1"/>
    <property type="molecule type" value="Genomic_DNA"/>
</dbReference>
<evidence type="ECO:0008006" key="4">
    <source>
        <dbReference type="Google" id="ProtNLM"/>
    </source>
</evidence>
<reference evidence="2 3" key="1">
    <citation type="submission" date="2017-11" db="EMBL/GenBank/DDBJ databases">
        <title>Comparitive Functional Genomics of Dry Heat Resistant strains isolated from the Viking Spacecraft.</title>
        <authorList>
            <person name="Seuylemezian A."/>
            <person name="Cooper K."/>
            <person name="Vaishampayan P."/>
        </authorList>
    </citation>
    <scope>NUCLEOTIDE SEQUENCE [LARGE SCALE GENOMIC DNA]</scope>
    <source>
        <strain evidence="2 3">V32-6</strain>
    </source>
</reference>
<feature type="coiled-coil region" evidence="1">
    <location>
        <begin position="820"/>
        <end position="902"/>
    </location>
</feature>
<sequence>MPKIHRIRIVGLKYDGMQKQYKDTTFNFHNDETSTNGLIAMMNGGGKGVFLQTIFQILKPGTSWGKQNNRYYQQFFFNNKEQFIPYTFHVLIQWELDGADRRHLVTGGMFSAEQRISMSEESGNESKTLEQEAKILPNITFYTREFDRKEEAALEHIPLYENDEVAETESLKDYLKWNGYDVYRDTKKHYRILDTYGINRKDWDIMKDINKDEGGVGKYFEGAEDDYSLFQKRIIPTVSQVLHRTEHQKNDLVEIFKSQASIAKDLPVLLKREQAHKEFLEDIVPFEEHLAKGVEHKEIVQESIKVGRQLLGALEHMKQTEEDALLTLEKDIEKLIVRQADLRFQKDNLEYAKAHKEVMDWEKKLVEERTKHTSLLELAKEKQERKEQFAFQLLLKEWFENEHSILSLSQQIEKLEQNSGLEQVNQRMEEIKKETSSQWEHAYLSIQEAVKQYAGYQKFLNKKGTELSRQDKQKTKDIAQLSTEIDFLYTDLHNFESKEAALVQEFGDRLTYDLKGLIENLNKQMEDKKVKLEELQAKEKESSERQNQLATSHGTLVQSIQFSEEKCAELKVANEEQKQKEIKLLDKLHSLLDGVTSPFTHSLLSKYVIQIEEMLVHNREQGEQIKKDLWETQLDHSLNDEHFWIANKDVKELKEWIDEKTGIDVFYGTHFLQSLSTDEMTNYLLMYPLLPYGLVVSQHQWQKINQQVLSGRMFKSPVPIFLREEMTRENQQLSFVILNGTERDLLTDKHLFTNWKIKIAKQIEEKKDTLVEIEKTETSLRRILKEIDRFLLGELSSDIERALHQEQNALHSKKSQLQEIITQEEKEKELQLQLKEQLEDTKRKIEKHSKDVHTLEVFDQGKTLYQENKRVKLEKEKLKDALSSEQQEIVKEHQDIVDLQNKWNQTYLEWKLTIEQTIKEISFFIEGAAFPADEKADPCEEVPRLSPHLLKEITGSIEELKQLQKSKEEQARELLVIQARRETEQKQQKKLEKKLDSLNKDWNQAPEPEEPISILENMLQTSQKETKAAEKEEREQGTAVTIAETSLKLAAEQRDKSGKKVEKHEKQPEAWENLDLQIKEIEIKDQTKLAKEEVKKAEKRQKESETKITGYEGDLLTLSVILKEEAAAFTDDDVERIKSQGKAGILSWCEEHQAIQEEGQEKHAKIEQSLRNLKLSIEGKDWEIRFKNEVLTTLDHMDTRHYTHIQSTVKNMKRFSQSGLEQLERDKERAENAQNFWASRASMKVMSISEAIRSMIAKMKLKNERGSFPLVQLKEDILPKKAEDIEPLLKQHFVTAIYKITKQFDVIDDVNQSLDQEIKKLISDEQILFVSLRNRYPELLVYNMRTDNAFMYGKPQREHYSTWQTINQGSKTKSDGSGGQKLSARMVMMMMLLSVKSETDQSWVPLVCDNPFGQAASAHVLDPIFAVAEKLKFQFIVVTPPELVKTEISQRFDAYYKLDFIREKGKEIVSDTIVPAFRIYQGEEISQIR</sequence>
<keyword evidence="1" id="KW-0175">Coiled coil</keyword>
<proteinExistence type="predicted"/>
<evidence type="ECO:0000256" key="1">
    <source>
        <dbReference type="SAM" id="Coils"/>
    </source>
</evidence>
<feature type="coiled-coil region" evidence="1">
    <location>
        <begin position="950"/>
        <end position="1035"/>
    </location>
</feature>
<name>A0A2N5HSA5_9BACI</name>
<dbReference type="Proteomes" id="UP000234950">
    <property type="component" value="Unassembled WGS sequence"/>
</dbReference>
<accession>A0A2N5HSA5</accession>